<gene>
    <name evidence="1" type="ORF">T12_3301</name>
</gene>
<comment type="caution">
    <text evidence="1">The sequence shown here is derived from an EMBL/GenBank/DDBJ whole genome shotgun (WGS) entry which is preliminary data.</text>
</comment>
<dbReference type="EMBL" id="JYDQ01000076">
    <property type="protein sequence ID" value="KRY16559.1"/>
    <property type="molecule type" value="Genomic_DNA"/>
</dbReference>
<protein>
    <submittedName>
        <fullName evidence="1">Uncharacterized protein</fullName>
    </submittedName>
</protein>
<reference evidence="1 2" key="1">
    <citation type="submission" date="2015-01" db="EMBL/GenBank/DDBJ databases">
        <title>Evolution of Trichinella species and genotypes.</title>
        <authorList>
            <person name="Korhonen P.K."/>
            <person name="Edoardo P."/>
            <person name="Giuseppe L.R."/>
            <person name="Gasser R.B."/>
        </authorList>
    </citation>
    <scope>NUCLEOTIDE SEQUENCE [LARGE SCALE GENOMIC DNA]</scope>
    <source>
        <strain evidence="1">ISS2496</strain>
    </source>
</reference>
<proteinExistence type="predicted"/>
<evidence type="ECO:0000313" key="1">
    <source>
        <dbReference type="EMBL" id="KRY16559.1"/>
    </source>
</evidence>
<sequence length="132" mass="15478">MELSFKQISQLSTYNCRVMCVVSHLVDFHWNCDINPNYHAIYIQFIRLGSRGETNWAREAFASAASFNASTNTHSLIFAINNDGAVALNFIPNRTNMRRRVLTKPMFLLWCFLSDILRRPWMEALRFVWKID</sequence>
<accession>A0A0V0ZVN4</accession>
<name>A0A0V0ZVN4_9BILA</name>
<keyword evidence="2" id="KW-1185">Reference proteome</keyword>
<dbReference type="OrthoDB" id="10570460at2759"/>
<organism evidence="1 2">
    <name type="scientific">Trichinella patagoniensis</name>
    <dbReference type="NCBI Taxonomy" id="990121"/>
    <lineage>
        <taxon>Eukaryota</taxon>
        <taxon>Metazoa</taxon>
        <taxon>Ecdysozoa</taxon>
        <taxon>Nematoda</taxon>
        <taxon>Enoplea</taxon>
        <taxon>Dorylaimia</taxon>
        <taxon>Trichinellida</taxon>
        <taxon>Trichinellidae</taxon>
        <taxon>Trichinella</taxon>
    </lineage>
</organism>
<evidence type="ECO:0000313" key="2">
    <source>
        <dbReference type="Proteomes" id="UP000054783"/>
    </source>
</evidence>
<dbReference type="AlphaFoldDB" id="A0A0V0ZVN4"/>
<dbReference type="Proteomes" id="UP000054783">
    <property type="component" value="Unassembled WGS sequence"/>
</dbReference>